<comment type="caution">
    <text evidence="2">The sequence shown here is derived from an EMBL/GenBank/DDBJ whole genome shotgun (WGS) entry which is preliminary data.</text>
</comment>
<gene>
    <name evidence="2" type="ORF">EVAR_60372_1</name>
</gene>
<reference evidence="2 3" key="1">
    <citation type="journal article" date="2019" name="Commun. Biol.">
        <title>The bagworm genome reveals a unique fibroin gene that provides high tensile strength.</title>
        <authorList>
            <person name="Kono N."/>
            <person name="Nakamura H."/>
            <person name="Ohtoshi R."/>
            <person name="Tomita M."/>
            <person name="Numata K."/>
            <person name="Arakawa K."/>
        </authorList>
    </citation>
    <scope>NUCLEOTIDE SEQUENCE [LARGE SCALE GENOMIC DNA]</scope>
</reference>
<organism evidence="2 3">
    <name type="scientific">Eumeta variegata</name>
    <name type="common">Bagworm moth</name>
    <name type="synonym">Eumeta japonica</name>
    <dbReference type="NCBI Taxonomy" id="151549"/>
    <lineage>
        <taxon>Eukaryota</taxon>
        <taxon>Metazoa</taxon>
        <taxon>Ecdysozoa</taxon>
        <taxon>Arthropoda</taxon>
        <taxon>Hexapoda</taxon>
        <taxon>Insecta</taxon>
        <taxon>Pterygota</taxon>
        <taxon>Neoptera</taxon>
        <taxon>Endopterygota</taxon>
        <taxon>Lepidoptera</taxon>
        <taxon>Glossata</taxon>
        <taxon>Ditrysia</taxon>
        <taxon>Tineoidea</taxon>
        <taxon>Psychidae</taxon>
        <taxon>Oiketicinae</taxon>
        <taxon>Eumeta</taxon>
    </lineage>
</organism>
<accession>A0A4C1ZPL0</accession>
<evidence type="ECO:0000313" key="3">
    <source>
        <dbReference type="Proteomes" id="UP000299102"/>
    </source>
</evidence>
<evidence type="ECO:0000256" key="1">
    <source>
        <dbReference type="SAM" id="MobiDB-lite"/>
    </source>
</evidence>
<feature type="compositionally biased region" description="Polar residues" evidence="1">
    <location>
        <begin position="121"/>
        <end position="132"/>
    </location>
</feature>
<proteinExistence type="predicted"/>
<feature type="region of interest" description="Disordered" evidence="1">
    <location>
        <begin position="75"/>
        <end position="132"/>
    </location>
</feature>
<name>A0A4C1ZPL0_EUMVA</name>
<protein>
    <submittedName>
        <fullName evidence="2">Uncharacterized protein</fullName>
    </submittedName>
</protein>
<dbReference type="AlphaFoldDB" id="A0A4C1ZPL0"/>
<dbReference type="Proteomes" id="UP000299102">
    <property type="component" value="Unassembled WGS sequence"/>
</dbReference>
<sequence length="132" mass="14825">MVTGVDRRNSCLLDETKQRKLQLHVSIPLEYGVSEVESAHFEWPSRPRHGSFTLKFHPQVFIPIDGCRLSVPHQPSAVSNPVPSCSRPMPSTNETPSSTTPPPTVEHQFNSVRFDKHGQNKETALTMSHSLR</sequence>
<evidence type="ECO:0000313" key="2">
    <source>
        <dbReference type="EMBL" id="GBP89193.1"/>
    </source>
</evidence>
<keyword evidence="3" id="KW-1185">Reference proteome</keyword>
<dbReference type="EMBL" id="BGZK01001982">
    <property type="protein sequence ID" value="GBP89193.1"/>
    <property type="molecule type" value="Genomic_DNA"/>
</dbReference>